<dbReference type="EMBL" id="QFYQ01000001">
    <property type="protein sequence ID" value="RAK55301.1"/>
    <property type="molecule type" value="Genomic_DNA"/>
</dbReference>
<organism evidence="3 4">
    <name type="scientific">Phenylobacterium soli</name>
    <dbReference type="NCBI Taxonomy" id="2170551"/>
    <lineage>
        <taxon>Bacteria</taxon>
        <taxon>Pseudomonadati</taxon>
        <taxon>Pseudomonadota</taxon>
        <taxon>Alphaproteobacteria</taxon>
        <taxon>Caulobacterales</taxon>
        <taxon>Caulobacteraceae</taxon>
        <taxon>Phenylobacterium</taxon>
    </lineage>
</organism>
<evidence type="ECO:0000313" key="4">
    <source>
        <dbReference type="Proteomes" id="UP000249254"/>
    </source>
</evidence>
<keyword evidence="1" id="KW-1133">Transmembrane helix</keyword>
<comment type="caution">
    <text evidence="3">The sequence shown here is derived from an EMBL/GenBank/DDBJ whole genome shotgun (WGS) entry which is preliminary data.</text>
</comment>
<dbReference type="Pfam" id="PF07811">
    <property type="entry name" value="TadE"/>
    <property type="match status" value="1"/>
</dbReference>
<protein>
    <submittedName>
        <fullName evidence="3">Pilus assembly protein</fullName>
    </submittedName>
</protein>
<evidence type="ECO:0000256" key="1">
    <source>
        <dbReference type="SAM" id="Phobius"/>
    </source>
</evidence>
<dbReference type="AlphaFoldDB" id="A0A328ALG4"/>
<keyword evidence="4" id="KW-1185">Reference proteome</keyword>
<feature type="domain" description="TadE-like" evidence="2">
    <location>
        <begin position="13"/>
        <end position="55"/>
    </location>
</feature>
<sequence>MSARVRFLRDRSGGSAVEFSLLAAIFFVMLFGVFQLGLALHYGASVRWALETSARSLLISPTTTQAQLRSQMLGYLSDVPGANSVKVTLASDISNPSAKVFKATSSYAYPLSVPLLPTYNLTFNASVTVPAA</sequence>
<evidence type="ECO:0000259" key="2">
    <source>
        <dbReference type="Pfam" id="PF07811"/>
    </source>
</evidence>
<gene>
    <name evidence="3" type="ORF">DJ017_12650</name>
</gene>
<name>A0A328ALG4_9CAUL</name>
<dbReference type="RefSeq" id="WP_111529049.1">
    <property type="nucleotide sequence ID" value="NZ_JBHRSG010000003.1"/>
</dbReference>
<dbReference type="InterPro" id="IPR012495">
    <property type="entry name" value="TadE-like_dom"/>
</dbReference>
<accession>A0A328ALG4</accession>
<reference evidence="4" key="1">
    <citation type="submission" date="2018-05" db="EMBL/GenBank/DDBJ databases">
        <authorList>
            <person name="Li X."/>
        </authorList>
    </citation>
    <scope>NUCLEOTIDE SEQUENCE [LARGE SCALE GENOMIC DNA]</scope>
    <source>
        <strain evidence="4">LX32</strain>
    </source>
</reference>
<feature type="transmembrane region" description="Helical" evidence="1">
    <location>
        <begin position="21"/>
        <end position="44"/>
    </location>
</feature>
<dbReference type="OrthoDB" id="7990385at2"/>
<keyword evidence="1" id="KW-0472">Membrane</keyword>
<evidence type="ECO:0000313" key="3">
    <source>
        <dbReference type="EMBL" id="RAK55301.1"/>
    </source>
</evidence>
<dbReference type="Proteomes" id="UP000249254">
    <property type="component" value="Unassembled WGS sequence"/>
</dbReference>
<proteinExistence type="predicted"/>
<keyword evidence="1" id="KW-0812">Transmembrane</keyword>